<dbReference type="InterPro" id="IPR018220">
    <property type="entry name" value="Adenylosuccin_syn_GTP-bd"/>
</dbReference>
<dbReference type="Pfam" id="PF00709">
    <property type="entry name" value="Adenylsucc_synt"/>
    <property type="match status" value="1"/>
</dbReference>
<sequence length="427" mass="46271">MSNVVIVGTQWGDEGKGKIVDLLTERAELIVRFQGGNNAGHTLVVGGETFILHLIPSGILHSGKVCLIGNGVVLDPEVFCRELDALAARGIDVGSKRLAISPKTHVIMPYHRLLDKVREEKRTGEKIGTTGRGIGPCYEDKVARIGIRAGDFAKPDLLRSKIIEALAEKNALFTNYFGAEAMDGDSVFNEVMEHGARLVEYLGDVSERIALAVKSGQNILFEGAQGTHLDIDHGTYPFVTSSNTVSGNAAAGAGCSPRDLGTVLGIVKAYTTRVGSGPFPTELFDAVGERLQHQGGEFGATTGRKRRCGWLDLPLLRESVRLNGVHEVVLTKLDVLSGLDRIQICTGYDHNGKTLLYPPQGEGLMAEVQPRYEEVEGWQEDISAAVSWEDLPVAAQIYIQRIELELGVPVSIISVGPDRRQTIERRG</sequence>
<feature type="binding site" description="in other chain" evidence="8">
    <location>
        <begin position="38"/>
        <end position="41"/>
    </location>
    <ligand>
        <name>IMP</name>
        <dbReference type="ChEBI" id="CHEBI:58053"/>
        <note>ligand shared between dimeric partners</note>
    </ligand>
</feature>
<feature type="binding site" evidence="8">
    <location>
        <begin position="332"/>
        <end position="334"/>
    </location>
    <ligand>
        <name>GTP</name>
        <dbReference type="ChEBI" id="CHEBI:37565"/>
    </ligand>
</feature>
<comment type="similarity">
    <text evidence="8 10">Belongs to the adenylosuccinate synthetase family.</text>
</comment>
<feature type="binding site" evidence="8">
    <location>
        <begin position="12"/>
        <end position="18"/>
    </location>
    <ligand>
        <name>GTP</name>
        <dbReference type="ChEBI" id="CHEBI:37565"/>
    </ligand>
</feature>
<evidence type="ECO:0000313" key="11">
    <source>
        <dbReference type="EMBL" id="SDB02360.1"/>
    </source>
</evidence>
<feature type="binding site" description="in other chain" evidence="8">
    <location>
        <begin position="13"/>
        <end position="16"/>
    </location>
    <ligand>
        <name>IMP</name>
        <dbReference type="ChEBI" id="CHEBI:58053"/>
        <note>ligand shared between dimeric partners</note>
    </ligand>
</feature>
<evidence type="ECO:0000313" key="12">
    <source>
        <dbReference type="Proteomes" id="UP000198771"/>
    </source>
</evidence>
<keyword evidence="7 8" id="KW-0342">GTP-binding</keyword>
<dbReference type="GO" id="GO:0005737">
    <property type="term" value="C:cytoplasm"/>
    <property type="evidence" value="ECO:0007669"/>
    <property type="project" value="UniProtKB-SubCell"/>
</dbReference>
<dbReference type="EC" id="6.3.4.4" evidence="8 10"/>
<comment type="catalytic activity">
    <reaction evidence="8 10">
        <text>IMP + L-aspartate + GTP = N(6)-(1,2-dicarboxyethyl)-AMP + GDP + phosphate + 2 H(+)</text>
        <dbReference type="Rhea" id="RHEA:15753"/>
        <dbReference type="ChEBI" id="CHEBI:15378"/>
        <dbReference type="ChEBI" id="CHEBI:29991"/>
        <dbReference type="ChEBI" id="CHEBI:37565"/>
        <dbReference type="ChEBI" id="CHEBI:43474"/>
        <dbReference type="ChEBI" id="CHEBI:57567"/>
        <dbReference type="ChEBI" id="CHEBI:58053"/>
        <dbReference type="ChEBI" id="CHEBI:58189"/>
        <dbReference type="EC" id="6.3.4.4"/>
    </reaction>
</comment>
<dbReference type="HAMAP" id="MF_00011">
    <property type="entry name" value="Adenylosucc_synth"/>
    <property type="match status" value="1"/>
</dbReference>
<dbReference type="FunFam" id="1.10.300.10:FF:000001">
    <property type="entry name" value="Adenylosuccinate synthetase"/>
    <property type="match status" value="1"/>
</dbReference>
<dbReference type="PANTHER" id="PTHR11846">
    <property type="entry name" value="ADENYLOSUCCINATE SYNTHETASE"/>
    <property type="match status" value="1"/>
</dbReference>
<name>A0A1G6A1Y4_9BACT</name>
<dbReference type="GO" id="GO:0005525">
    <property type="term" value="F:GTP binding"/>
    <property type="evidence" value="ECO:0007669"/>
    <property type="project" value="UniProtKB-UniRule"/>
</dbReference>
<evidence type="ECO:0000256" key="1">
    <source>
        <dbReference type="ARBA" id="ARBA00011738"/>
    </source>
</evidence>
<dbReference type="CDD" id="cd03108">
    <property type="entry name" value="AdSS"/>
    <property type="match status" value="1"/>
</dbReference>
<comment type="pathway">
    <text evidence="8 10">Purine metabolism; AMP biosynthesis via de novo pathway; AMP from IMP: step 1/2.</text>
</comment>
<dbReference type="EMBL" id="FMXO01000001">
    <property type="protein sequence ID" value="SDB02360.1"/>
    <property type="molecule type" value="Genomic_DNA"/>
</dbReference>
<dbReference type="UniPathway" id="UPA00075">
    <property type="reaction ID" value="UER00335"/>
</dbReference>
<feature type="binding site" evidence="8">
    <location>
        <begin position="414"/>
        <end position="416"/>
    </location>
    <ligand>
        <name>GTP</name>
        <dbReference type="ChEBI" id="CHEBI:37565"/>
    </ligand>
</feature>
<dbReference type="Proteomes" id="UP000198771">
    <property type="component" value="Unassembled WGS sequence"/>
</dbReference>
<dbReference type="InterPro" id="IPR001114">
    <property type="entry name" value="Adenylosuccinate_synthetase"/>
</dbReference>
<dbReference type="AlphaFoldDB" id="A0A1G6A1Y4"/>
<dbReference type="InterPro" id="IPR027417">
    <property type="entry name" value="P-loop_NTPase"/>
</dbReference>
<comment type="subunit">
    <text evidence="1 8">Homodimer.</text>
</comment>
<feature type="active site" description="Proton acceptor" evidence="8">
    <location>
        <position position="13"/>
    </location>
</feature>
<protein>
    <recommendedName>
        <fullName evidence="8 10">Adenylosuccinate synthetase</fullName>
        <shortName evidence="8">AMPSase</shortName>
        <shortName evidence="8">AdSS</shortName>
        <ecNumber evidence="8 10">6.3.4.4</ecNumber>
    </recommendedName>
    <alternativeName>
        <fullName evidence="8">IMP--aspartate ligase</fullName>
    </alternativeName>
</protein>
<dbReference type="SUPFAM" id="SSF52540">
    <property type="entry name" value="P-loop containing nucleoside triphosphate hydrolases"/>
    <property type="match status" value="1"/>
</dbReference>
<feature type="binding site" evidence="8">
    <location>
        <position position="144"/>
    </location>
    <ligand>
        <name>IMP</name>
        <dbReference type="ChEBI" id="CHEBI:58053"/>
        <note>ligand shared between dimeric partners</note>
    </ligand>
</feature>
<feature type="binding site" description="in other chain" evidence="8">
    <location>
        <position position="225"/>
    </location>
    <ligand>
        <name>IMP</name>
        <dbReference type="ChEBI" id="CHEBI:58053"/>
        <note>ligand shared between dimeric partners</note>
    </ligand>
</feature>
<dbReference type="GO" id="GO:0046040">
    <property type="term" value="P:IMP metabolic process"/>
    <property type="evidence" value="ECO:0007669"/>
    <property type="project" value="TreeGrafter"/>
</dbReference>
<evidence type="ECO:0000256" key="9">
    <source>
        <dbReference type="PROSITE-ProRule" id="PRU10134"/>
    </source>
</evidence>
<dbReference type="RefSeq" id="WP_092116091.1">
    <property type="nucleotide sequence ID" value="NZ_FMXO01000001.1"/>
</dbReference>
<dbReference type="InterPro" id="IPR033128">
    <property type="entry name" value="Adenylosuccin_syn_Lys_AS"/>
</dbReference>
<dbReference type="Gene3D" id="1.10.300.10">
    <property type="entry name" value="Adenylosuccinate Synthetase, subunit A, domain 2"/>
    <property type="match status" value="1"/>
</dbReference>
<dbReference type="PROSITE" id="PS01266">
    <property type="entry name" value="ADENYLOSUCCIN_SYN_1"/>
    <property type="match status" value="1"/>
</dbReference>
<evidence type="ECO:0000256" key="5">
    <source>
        <dbReference type="ARBA" id="ARBA00022755"/>
    </source>
</evidence>
<feature type="binding site" evidence="8">
    <location>
        <begin position="40"/>
        <end position="42"/>
    </location>
    <ligand>
        <name>GTP</name>
        <dbReference type="ChEBI" id="CHEBI:37565"/>
    </ligand>
</feature>
<gene>
    <name evidence="8" type="primary">purA</name>
    <name evidence="11" type="ORF">SAMN05660653_00079</name>
</gene>
<evidence type="ECO:0000256" key="4">
    <source>
        <dbReference type="ARBA" id="ARBA00022741"/>
    </source>
</evidence>
<keyword evidence="3 8" id="KW-0479">Metal-binding</keyword>
<proteinExistence type="inferred from homology"/>
<dbReference type="PROSITE" id="PS00513">
    <property type="entry name" value="ADENYLOSUCCIN_SYN_2"/>
    <property type="match status" value="1"/>
</dbReference>
<organism evidence="11 12">
    <name type="scientific">Desulfonatronum thiosulfatophilum</name>
    <dbReference type="NCBI Taxonomy" id="617002"/>
    <lineage>
        <taxon>Bacteria</taxon>
        <taxon>Pseudomonadati</taxon>
        <taxon>Thermodesulfobacteriota</taxon>
        <taxon>Desulfovibrionia</taxon>
        <taxon>Desulfovibrionales</taxon>
        <taxon>Desulfonatronaceae</taxon>
        <taxon>Desulfonatronum</taxon>
    </lineage>
</organism>
<feature type="binding site" evidence="8">
    <location>
        <position position="306"/>
    </location>
    <ligand>
        <name>GTP</name>
        <dbReference type="ChEBI" id="CHEBI:37565"/>
    </ligand>
</feature>
<feature type="binding site" description="in other chain" evidence="8">
    <location>
        <position position="130"/>
    </location>
    <ligand>
        <name>IMP</name>
        <dbReference type="ChEBI" id="CHEBI:58053"/>
        <note>ligand shared between dimeric partners</note>
    </ligand>
</feature>
<keyword evidence="4 8" id="KW-0547">Nucleotide-binding</keyword>
<dbReference type="FunFam" id="3.90.170.10:FF:000001">
    <property type="entry name" value="Adenylosuccinate synthetase"/>
    <property type="match status" value="1"/>
</dbReference>
<keyword evidence="2 8" id="KW-0436">Ligase</keyword>
<dbReference type="PANTHER" id="PTHR11846:SF0">
    <property type="entry name" value="ADENYLOSUCCINATE SYNTHETASE"/>
    <property type="match status" value="1"/>
</dbReference>
<dbReference type="NCBIfam" id="NF002223">
    <property type="entry name" value="PRK01117.1"/>
    <property type="match status" value="1"/>
</dbReference>
<keyword evidence="5 8" id="KW-0658">Purine biosynthesis</keyword>
<comment type="cofactor">
    <cofactor evidence="8">
        <name>Mg(2+)</name>
        <dbReference type="ChEBI" id="CHEBI:18420"/>
    </cofactor>
    <text evidence="8">Binds 1 Mg(2+) ion per subunit.</text>
</comment>
<feature type="binding site" description="in other chain" evidence="8">
    <location>
        <position position="304"/>
    </location>
    <ligand>
        <name>IMP</name>
        <dbReference type="ChEBI" id="CHEBI:58053"/>
        <note>ligand shared between dimeric partners</note>
    </ligand>
</feature>
<feature type="binding site" evidence="8">
    <location>
        <position position="13"/>
    </location>
    <ligand>
        <name>Mg(2+)</name>
        <dbReference type="ChEBI" id="CHEBI:18420"/>
    </ligand>
</feature>
<dbReference type="OrthoDB" id="9807553at2"/>
<feature type="binding site" description="in other chain" evidence="8">
    <location>
        <position position="240"/>
    </location>
    <ligand>
        <name>IMP</name>
        <dbReference type="ChEBI" id="CHEBI:58053"/>
        <note>ligand shared between dimeric partners</note>
    </ligand>
</feature>
<keyword evidence="12" id="KW-1185">Reference proteome</keyword>
<dbReference type="SMART" id="SM00788">
    <property type="entry name" value="Adenylsucc_synt"/>
    <property type="match status" value="1"/>
</dbReference>
<feature type="active site" evidence="9">
    <location>
        <position position="141"/>
    </location>
</feature>
<evidence type="ECO:0000256" key="3">
    <source>
        <dbReference type="ARBA" id="ARBA00022723"/>
    </source>
</evidence>
<dbReference type="NCBIfam" id="TIGR00184">
    <property type="entry name" value="purA"/>
    <property type="match status" value="1"/>
</dbReference>
<evidence type="ECO:0000256" key="2">
    <source>
        <dbReference type="ARBA" id="ARBA00022598"/>
    </source>
</evidence>
<accession>A0A1G6A1Y4</accession>
<keyword evidence="8" id="KW-0963">Cytoplasm</keyword>
<evidence type="ECO:0000256" key="8">
    <source>
        <dbReference type="HAMAP-Rule" id="MF_00011"/>
    </source>
</evidence>
<keyword evidence="6 8" id="KW-0460">Magnesium</keyword>
<dbReference type="Gene3D" id="3.90.170.10">
    <property type="entry name" value="Adenylosuccinate Synthetase, subunit A, domain 3"/>
    <property type="match status" value="1"/>
</dbReference>
<dbReference type="GO" id="GO:0044208">
    <property type="term" value="P:'de novo' AMP biosynthetic process"/>
    <property type="evidence" value="ECO:0007669"/>
    <property type="project" value="UniProtKB-UniRule"/>
</dbReference>
<evidence type="ECO:0000256" key="10">
    <source>
        <dbReference type="RuleBase" id="RU000520"/>
    </source>
</evidence>
<dbReference type="GO" id="GO:0000287">
    <property type="term" value="F:magnesium ion binding"/>
    <property type="evidence" value="ECO:0007669"/>
    <property type="project" value="UniProtKB-UniRule"/>
</dbReference>
<dbReference type="InterPro" id="IPR042110">
    <property type="entry name" value="Adenylosuccinate_synth_dom2"/>
</dbReference>
<comment type="function">
    <text evidence="8">Plays an important role in the de novo pathway of purine nucleotide biosynthesis. Catalyzes the first committed step in the biosynthesis of AMP from IMP.</text>
</comment>
<dbReference type="STRING" id="617002.SAMN05660653_00079"/>
<evidence type="ECO:0000256" key="7">
    <source>
        <dbReference type="ARBA" id="ARBA00023134"/>
    </source>
</evidence>
<dbReference type="InterPro" id="IPR042109">
    <property type="entry name" value="Adenylosuccinate_synth_dom1"/>
</dbReference>
<feature type="binding site" evidence="8">
    <location>
        <begin position="300"/>
        <end position="306"/>
    </location>
    <ligand>
        <name>substrate</name>
    </ligand>
</feature>
<dbReference type="InterPro" id="IPR042111">
    <property type="entry name" value="Adenylosuccinate_synth_dom3"/>
</dbReference>
<comment type="subcellular location">
    <subcellularLocation>
        <location evidence="8">Cytoplasm</location>
    </subcellularLocation>
</comment>
<feature type="active site" description="Proton donor" evidence="8">
    <location>
        <position position="41"/>
    </location>
</feature>
<feature type="binding site" evidence="8">
    <location>
        <position position="40"/>
    </location>
    <ligand>
        <name>Mg(2+)</name>
        <dbReference type="ChEBI" id="CHEBI:18420"/>
    </ligand>
</feature>
<evidence type="ECO:0000256" key="6">
    <source>
        <dbReference type="ARBA" id="ARBA00022842"/>
    </source>
</evidence>
<dbReference type="GO" id="GO:0004019">
    <property type="term" value="F:adenylosuccinate synthase activity"/>
    <property type="evidence" value="ECO:0007669"/>
    <property type="project" value="UniProtKB-UniRule"/>
</dbReference>
<reference evidence="11 12" key="1">
    <citation type="submission" date="2016-10" db="EMBL/GenBank/DDBJ databases">
        <authorList>
            <person name="de Groot N.N."/>
        </authorList>
    </citation>
    <scope>NUCLEOTIDE SEQUENCE [LARGE SCALE GENOMIC DNA]</scope>
    <source>
        <strain evidence="11 12">ASO4-2</strain>
    </source>
</reference>
<dbReference type="Gene3D" id="3.40.440.10">
    <property type="entry name" value="Adenylosuccinate Synthetase, subunit A, domain 1"/>
    <property type="match status" value="1"/>
</dbReference>